<reference evidence="2" key="1">
    <citation type="submission" date="2016-04" db="UniProtKB">
        <authorList>
            <consortium name="WormBaseParasite"/>
        </authorList>
    </citation>
    <scope>IDENTIFICATION</scope>
</reference>
<proteinExistence type="predicted"/>
<dbReference type="WBParaSite" id="DME_0000324001-mRNA-1">
    <property type="protein sequence ID" value="DME_0000324001-mRNA-1"/>
    <property type="gene ID" value="DME_0000324001"/>
</dbReference>
<evidence type="ECO:0000313" key="1">
    <source>
        <dbReference type="Proteomes" id="UP000038040"/>
    </source>
</evidence>
<sequence length="275" mass="31662">MELKMKEKHYEFELSYPNQQYFKYILCYSAGDPLAVPFSRVYQKGRVKSYKKKEQRPNGTLTHFGDRPIQFSFDMGNRSSSHVSQYSTDFPPYYIRAPPPSGGYTPHINRPSFAPPPFHQSMTSLHHPHGTDSGYMTSPTETERLKDSKLPKSYLYNKESTFLKGAKVKAWKKGQSRLSLNETLIFDGHPQPPLPLPPPTFPPHLNAQLFPMPAPSQKQLKKWHKKQKKLLKKMGSMPPPIIPPHFPHITTISPYSRAFSMDNLAREFKGRESLF</sequence>
<organism evidence="1 2">
    <name type="scientific">Dracunculus medinensis</name>
    <name type="common">Guinea worm</name>
    <dbReference type="NCBI Taxonomy" id="318479"/>
    <lineage>
        <taxon>Eukaryota</taxon>
        <taxon>Metazoa</taxon>
        <taxon>Ecdysozoa</taxon>
        <taxon>Nematoda</taxon>
        <taxon>Chromadorea</taxon>
        <taxon>Rhabditida</taxon>
        <taxon>Spirurina</taxon>
        <taxon>Dracunculoidea</taxon>
        <taxon>Dracunculidae</taxon>
        <taxon>Dracunculus</taxon>
    </lineage>
</organism>
<dbReference type="AlphaFoldDB" id="A0A158Q3V0"/>
<accession>A0A158Q3V0</accession>
<dbReference type="Proteomes" id="UP000038040">
    <property type="component" value="Unplaced"/>
</dbReference>
<protein>
    <submittedName>
        <fullName evidence="2">ETS domain-containing protein</fullName>
    </submittedName>
</protein>
<evidence type="ECO:0000313" key="2">
    <source>
        <dbReference type="WBParaSite" id="DME_0000324001-mRNA-1"/>
    </source>
</evidence>
<name>A0A158Q3V0_DRAME</name>